<dbReference type="PANTHER" id="PTHR21292">
    <property type="entry name" value="EXOCYST COMPLEX COMPONENT SEC6-RELATED"/>
    <property type="match status" value="1"/>
</dbReference>
<dbReference type="OrthoDB" id="9948828at2759"/>
<protein>
    <recommendedName>
        <fullName evidence="5">Exocyst complex component Sec6</fullName>
    </recommendedName>
</protein>
<feature type="region of interest" description="Disordered" evidence="2">
    <location>
        <begin position="210"/>
        <end position="231"/>
    </location>
</feature>
<dbReference type="Gene3D" id="1.10.357.70">
    <property type="entry name" value="Exocyst complex component Sec6, C-terminal domain"/>
    <property type="match status" value="1"/>
</dbReference>
<comment type="caution">
    <text evidence="3">The sequence shown here is derived from an EMBL/GenBank/DDBJ whole genome shotgun (WGS) entry which is preliminary data.</text>
</comment>
<dbReference type="GO" id="GO:0006887">
    <property type="term" value="P:exocytosis"/>
    <property type="evidence" value="ECO:0007669"/>
    <property type="project" value="InterPro"/>
</dbReference>
<evidence type="ECO:0008006" key="5">
    <source>
        <dbReference type="Google" id="ProtNLM"/>
    </source>
</evidence>
<dbReference type="FunFam" id="1.10.357.70:FF:000003">
    <property type="entry name" value="exocyst complex component 3-like protein 2"/>
    <property type="match status" value="1"/>
</dbReference>
<dbReference type="AlphaFoldDB" id="A0A9D4B594"/>
<dbReference type="PANTHER" id="PTHR21292:SF7">
    <property type="entry name" value="EXOCYST COMPLEX COMPONENT 3-LIKE 2"/>
    <property type="match status" value="1"/>
</dbReference>
<dbReference type="GO" id="GO:0051601">
    <property type="term" value="P:exocyst localization"/>
    <property type="evidence" value="ECO:0007669"/>
    <property type="project" value="TreeGrafter"/>
</dbReference>
<dbReference type="GO" id="GO:0000145">
    <property type="term" value="C:exocyst"/>
    <property type="evidence" value="ECO:0007669"/>
    <property type="project" value="InterPro"/>
</dbReference>
<dbReference type="Proteomes" id="UP000827986">
    <property type="component" value="Unassembled WGS sequence"/>
</dbReference>
<name>A0A9D4B594_9SAUR</name>
<feature type="region of interest" description="Disordered" evidence="2">
    <location>
        <begin position="119"/>
        <end position="194"/>
    </location>
</feature>
<proteinExistence type="inferred from homology"/>
<feature type="compositionally biased region" description="Basic and acidic residues" evidence="2">
    <location>
        <begin position="150"/>
        <end position="161"/>
    </location>
</feature>
<feature type="compositionally biased region" description="Basic and acidic residues" evidence="2">
    <location>
        <begin position="184"/>
        <end position="194"/>
    </location>
</feature>
<keyword evidence="4" id="KW-1185">Reference proteome</keyword>
<organism evidence="3 4">
    <name type="scientific">Mauremys mutica</name>
    <name type="common">yellowpond turtle</name>
    <dbReference type="NCBI Taxonomy" id="74926"/>
    <lineage>
        <taxon>Eukaryota</taxon>
        <taxon>Metazoa</taxon>
        <taxon>Chordata</taxon>
        <taxon>Craniata</taxon>
        <taxon>Vertebrata</taxon>
        <taxon>Euteleostomi</taxon>
        <taxon>Archelosauria</taxon>
        <taxon>Testudinata</taxon>
        <taxon>Testudines</taxon>
        <taxon>Cryptodira</taxon>
        <taxon>Durocryptodira</taxon>
        <taxon>Testudinoidea</taxon>
        <taxon>Geoemydidae</taxon>
        <taxon>Geoemydinae</taxon>
        <taxon>Mauremys</taxon>
    </lineage>
</organism>
<dbReference type="InterPro" id="IPR010326">
    <property type="entry name" value="EXOC3/Sec6"/>
</dbReference>
<feature type="region of interest" description="Disordered" evidence="2">
    <location>
        <begin position="51"/>
        <end position="101"/>
    </location>
</feature>
<dbReference type="Pfam" id="PF06046">
    <property type="entry name" value="Sec6"/>
    <property type="match status" value="1"/>
</dbReference>
<evidence type="ECO:0000313" key="4">
    <source>
        <dbReference type="Proteomes" id="UP000827986"/>
    </source>
</evidence>
<comment type="similarity">
    <text evidence="1">Belongs to the SEC6 family.</text>
</comment>
<gene>
    <name evidence="3" type="ORF">KIL84_001833</name>
</gene>
<evidence type="ECO:0000313" key="3">
    <source>
        <dbReference type="EMBL" id="KAH1180899.1"/>
    </source>
</evidence>
<feature type="compositionally biased region" description="Basic and acidic residues" evidence="2">
    <location>
        <begin position="128"/>
        <end position="141"/>
    </location>
</feature>
<evidence type="ECO:0000256" key="2">
    <source>
        <dbReference type="SAM" id="MobiDB-lite"/>
    </source>
</evidence>
<dbReference type="InterPro" id="IPR042532">
    <property type="entry name" value="EXOC3/Sec6_C"/>
</dbReference>
<dbReference type="EMBL" id="JAHDVG010000469">
    <property type="protein sequence ID" value="KAH1180899.1"/>
    <property type="molecule type" value="Genomic_DNA"/>
</dbReference>
<evidence type="ECO:0000256" key="1">
    <source>
        <dbReference type="ARBA" id="ARBA00009447"/>
    </source>
</evidence>
<dbReference type="GO" id="GO:0000149">
    <property type="term" value="F:SNARE binding"/>
    <property type="evidence" value="ECO:0007669"/>
    <property type="project" value="TreeGrafter"/>
</dbReference>
<reference evidence="3" key="1">
    <citation type="submission" date="2021-09" db="EMBL/GenBank/DDBJ databases">
        <title>The genome of Mauremys mutica provides insights into the evolution of semi-aquatic lifestyle.</title>
        <authorList>
            <person name="Gong S."/>
            <person name="Gao Y."/>
        </authorList>
    </citation>
    <scope>NUCLEOTIDE SEQUENCE</scope>
    <source>
        <strain evidence="3">MM-2020</strain>
        <tissue evidence="3">Muscle</tissue>
    </source>
</reference>
<accession>A0A9D4B594</accession>
<sequence>MALAESVPSPPPLTLRSRAATAMPVLKNRYKLKMAKANRAPGGTGELILAQESSTNPFEEDLEENSGDSVLGDQNPFLEEAEEEGGGLEEGGGFERDLFNGSLDSRRVTLEKLVGLSPFRLGKGKKGAGKEKAPAGDKGPDRWPFLGLRTLEKRKARRSSEDFSLLQRLNGRRRESPGGPESSPAEREGAPDAGKRMSFLKLGLGGRARRASLVDKPSPPEAPEPALAAQEVETDAKTQEPLSVLEILNLIQQRDLLAADRHIIELEAECGREGPPSGEAGAGSRKAKDVALLYEALLQQLWAVLTEALAARGPYPSLELVVRVIEQEEAADRRWLETQEGGAGPRPRAMRRRWAEEVKRAVAERLGQCAEDSGGPLAGHVERLTRCLVEDLSAVRSHLLPAYPPEYQALHVYARSYHEGLAQLLGSIAQRSLSIAELYFLLDWHCNTYPREVLGRLDIAPLRSAHELKPLLPPETQRRLEKDCTEKVERKIAADMSRELQEEEQRWAQEPGWDHSQLELSSRVIAVLRAHVDKAPQITPEFGEQIVLCCLTRLAEFLESFQSKVERFHEGLGKSGPPSDSYVDRTIALVNCCPPFRKYVEQLAQFGHPESDAPQRQASAALDKVTRLCNRVLAHQLFEELQPYFPKLMKRKWLTSSESFDAIFALLKDYGEKLQKMQPEPYEVLVNEVHRRVLVEYVRPLLQVRLVCSSNKMRGKVAARLEDEGRQLQELFGQLNSTSSWLNEVVPHLAEILRLEDTPSIQMEVGVLVRDFPDVRKKHVAALLDVRGLRGQAQRQEILDVVKDLELSEGKVTLSRERAFFSEIPAAREVRCFSRVLPRLPPTHLACLGWLHWGCLAPPPDTCPPQPSEHEADTQV</sequence>